<sequence>MADGWRVRIRHLTLLEYEGEAQSSYNEVRMTPLDDRGQTTLDQRLTIRPTTPVWTYRDYWGTQVSVFDVPNGHRALTIEAVSRVETAGPRPLGKPLSWAALRAADGPVAEYLRPTERTTITPGVGLAQVPGRDPHEAAEAIAWAVHERVAYVPGSTGVLTSAQEAWDRREGVCQDMAHVTVALLREAGLPAKYVSGYLHPHRNAAIGEPVLGQSHAWVEYWAGDWVALDPTNQSKVGESHVVVARGRDYADVPPLKGIYQGPPAGRQVVKVEVTRLA</sequence>
<dbReference type="InterPro" id="IPR002931">
    <property type="entry name" value="Transglutaminase-like"/>
</dbReference>
<dbReference type="InterPro" id="IPR013589">
    <property type="entry name" value="Bac_transglu_N"/>
</dbReference>
<dbReference type="OrthoDB" id="9804023at2"/>
<evidence type="ECO:0000313" key="2">
    <source>
        <dbReference type="EMBL" id="GES13494.1"/>
    </source>
</evidence>
<comment type="caution">
    <text evidence="2">The sequence shown here is derived from an EMBL/GenBank/DDBJ whole genome shotgun (WGS) entry which is preliminary data.</text>
</comment>
<dbReference type="PANTHER" id="PTHR33490:SF6">
    <property type="entry name" value="SLL1049 PROTEIN"/>
    <property type="match status" value="1"/>
</dbReference>
<dbReference type="SMART" id="SM00460">
    <property type="entry name" value="TGc"/>
    <property type="match status" value="1"/>
</dbReference>
<dbReference type="Proteomes" id="UP000331127">
    <property type="component" value="Unassembled WGS sequence"/>
</dbReference>
<dbReference type="Gene3D" id="3.10.620.30">
    <property type="match status" value="1"/>
</dbReference>
<reference evidence="2 3" key="1">
    <citation type="submission" date="2019-10" db="EMBL/GenBank/DDBJ databases">
        <title>Whole genome shotgun sequence of Acrocarpospora macrocephala NBRC 16266.</title>
        <authorList>
            <person name="Ichikawa N."/>
            <person name="Kimura A."/>
            <person name="Kitahashi Y."/>
            <person name="Komaki H."/>
            <person name="Oguchi A."/>
        </authorList>
    </citation>
    <scope>NUCLEOTIDE SEQUENCE [LARGE SCALE GENOMIC DNA]</scope>
    <source>
        <strain evidence="2 3">NBRC 16266</strain>
    </source>
</reference>
<organism evidence="2 3">
    <name type="scientific">Acrocarpospora macrocephala</name>
    <dbReference type="NCBI Taxonomy" id="150177"/>
    <lineage>
        <taxon>Bacteria</taxon>
        <taxon>Bacillati</taxon>
        <taxon>Actinomycetota</taxon>
        <taxon>Actinomycetes</taxon>
        <taxon>Streptosporangiales</taxon>
        <taxon>Streptosporangiaceae</taxon>
        <taxon>Acrocarpospora</taxon>
    </lineage>
</organism>
<dbReference type="Pfam" id="PF08379">
    <property type="entry name" value="Bact_transglu_N"/>
    <property type="match status" value="1"/>
</dbReference>
<evidence type="ECO:0000313" key="3">
    <source>
        <dbReference type="Proteomes" id="UP000331127"/>
    </source>
</evidence>
<dbReference type="PANTHER" id="PTHR33490">
    <property type="entry name" value="BLR5614 PROTEIN-RELATED"/>
    <property type="match status" value="1"/>
</dbReference>
<feature type="domain" description="Transglutaminase-like" evidence="1">
    <location>
        <begin position="165"/>
        <end position="232"/>
    </location>
</feature>
<keyword evidence="3" id="KW-1185">Reference proteome</keyword>
<name>A0A5M3WX39_9ACTN</name>
<dbReference type="SUPFAM" id="SSF54001">
    <property type="entry name" value="Cysteine proteinases"/>
    <property type="match status" value="1"/>
</dbReference>
<evidence type="ECO:0000259" key="1">
    <source>
        <dbReference type="SMART" id="SM00460"/>
    </source>
</evidence>
<dbReference type="AlphaFoldDB" id="A0A5M3WX39"/>
<gene>
    <name evidence="2" type="ORF">Amac_070910</name>
</gene>
<accession>A0A5M3WX39</accession>
<proteinExistence type="predicted"/>
<dbReference type="EMBL" id="BLAE01000047">
    <property type="protein sequence ID" value="GES13494.1"/>
    <property type="molecule type" value="Genomic_DNA"/>
</dbReference>
<protein>
    <recommendedName>
        <fullName evidence="1">Transglutaminase-like domain-containing protein</fullName>
    </recommendedName>
</protein>
<dbReference type="Pfam" id="PF01841">
    <property type="entry name" value="Transglut_core"/>
    <property type="match status" value="1"/>
</dbReference>
<dbReference type="InterPro" id="IPR038765">
    <property type="entry name" value="Papain-like_cys_pep_sf"/>
</dbReference>